<evidence type="ECO:0000256" key="2">
    <source>
        <dbReference type="ARBA" id="ARBA00022603"/>
    </source>
</evidence>
<dbReference type="STRING" id="290315.Clim_0048"/>
<keyword evidence="3 5" id="KW-0808">Transferase</keyword>
<dbReference type="EMBL" id="CP001097">
    <property type="protein sequence ID" value="ACD89156.1"/>
    <property type="molecule type" value="Genomic_DNA"/>
</dbReference>
<dbReference type="KEGG" id="cli:Clim_0048"/>
<dbReference type="OrthoDB" id="9797252at2"/>
<name>B3EDS6_CHLL2</name>
<dbReference type="eggNOG" id="COG2226">
    <property type="taxonomic scope" value="Bacteria"/>
</dbReference>
<dbReference type="HOGENOM" id="CLU_049344_5_1_10"/>
<evidence type="ECO:0000313" key="6">
    <source>
        <dbReference type="Proteomes" id="UP000008841"/>
    </source>
</evidence>
<dbReference type="SUPFAM" id="SSF53335">
    <property type="entry name" value="S-adenosyl-L-methionine-dependent methyltransferases"/>
    <property type="match status" value="1"/>
</dbReference>
<evidence type="ECO:0000256" key="1">
    <source>
        <dbReference type="ARBA" id="ARBA00008361"/>
    </source>
</evidence>
<dbReference type="Pfam" id="PF08241">
    <property type="entry name" value="Methyltransf_11"/>
    <property type="match status" value="1"/>
</dbReference>
<sequence length="269" mass="29977">MNSRTSPREGSRHQFHDHFSGVSANYAAFRPSYPETLFRWLASVAPARSHAWDCATGTGQAALGLARYFGHVTATDASREQIAAAALHPRIDYRIVPAEASEIQTGSVDLVTVAQALHWLDIGRFFREAERVLVPGGVLAVWAYGAVAVEGPETGEIIREFYHDEMGPYWPEERSMADSGYADIELPMPELKSPVFSMRVSWTREELLGYIRTWSAVSRFIGKNGRDPVAGLEKRLVLHWNDASRRTVAWPLTLKAGRTSNEKPSSLFC</sequence>
<keyword evidence="2 5" id="KW-0489">Methyltransferase</keyword>
<dbReference type="Gene3D" id="3.40.50.150">
    <property type="entry name" value="Vaccinia Virus protein VP39"/>
    <property type="match status" value="1"/>
</dbReference>
<proteinExistence type="inferred from homology"/>
<protein>
    <submittedName>
        <fullName evidence="5">Methyltransferase type 11</fullName>
    </submittedName>
</protein>
<dbReference type="PANTHER" id="PTHR44942:SF4">
    <property type="entry name" value="METHYLTRANSFERASE TYPE 11 DOMAIN-CONTAINING PROTEIN"/>
    <property type="match status" value="1"/>
</dbReference>
<dbReference type="AlphaFoldDB" id="B3EDS6"/>
<reference evidence="5 6" key="1">
    <citation type="submission" date="2008-05" db="EMBL/GenBank/DDBJ databases">
        <title>Complete sequence of Chlorobium limicola DSM 245.</title>
        <authorList>
            <consortium name="US DOE Joint Genome Institute"/>
            <person name="Lucas S."/>
            <person name="Copeland A."/>
            <person name="Lapidus A."/>
            <person name="Glavina del Rio T."/>
            <person name="Dalin E."/>
            <person name="Tice H."/>
            <person name="Bruce D."/>
            <person name="Goodwin L."/>
            <person name="Pitluck S."/>
            <person name="Schmutz J."/>
            <person name="Larimer F."/>
            <person name="Land M."/>
            <person name="Hauser L."/>
            <person name="Kyrpides N."/>
            <person name="Ovchinnikova G."/>
            <person name="Zhao F."/>
            <person name="Li T."/>
            <person name="Liu Z."/>
            <person name="Overmann J."/>
            <person name="Bryant D.A."/>
            <person name="Richardson P."/>
        </authorList>
    </citation>
    <scope>NUCLEOTIDE SEQUENCE [LARGE SCALE GENOMIC DNA]</scope>
    <source>
        <strain evidence="6">DSM 245 / NBRC 103803 / 6330</strain>
    </source>
</reference>
<accession>B3EDS6</accession>
<gene>
    <name evidence="5" type="ordered locus">Clim_0048</name>
</gene>
<dbReference type="CDD" id="cd02440">
    <property type="entry name" value="AdoMet_MTases"/>
    <property type="match status" value="1"/>
</dbReference>
<evidence type="ECO:0000256" key="3">
    <source>
        <dbReference type="ARBA" id="ARBA00022679"/>
    </source>
</evidence>
<evidence type="ECO:0000313" key="5">
    <source>
        <dbReference type="EMBL" id="ACD89156.1"/>
    </source>
</evidence>
<evidence type="ECO:0000259" key="4">
    <source>
        <dbReference type="Pfam" id="PF08241"/>
    </source>
</evidence>
<dbReference type="Proteomes" id="UP000008841">
    <property type="component" value="Chromosome"/>
</dbReference>
<comment type="similarity">
    <text evidence="1">Belongs to the methyltransferase superfamily.</text>
</comment>
<feature type="domain" description="Methyltransferase type 11" evidence="4">
    <location>
        <begin position="53"/>
        <end position="140"/>
    </location>
</feature>
<dbReference type="InterPro" id="IPR051052">
    <property type="entry name" value="Diverse_substrate_MTase"/>
</dbReference>
<organism evidence="5 6">
    <name type="scientific">Chlorobium limicola (strain DSM 245 / NBRC 103803 / 6330)</name>
    <dbReference type="NCBI Taxonomy" id="290315"/>
    <lineage>
        <taxon>Bacteria</taxon>
        <taxon>Pseudomonadati</taxon>
        <taxon>Chlorobiota</taxon>
        <taxon>Chlorobiia</taxon>
        <taxon>Chlorobiales</taxon>
        <taxon>Chlorobiaceae</taxon>
        <taxon>Chlorobium/Pelodictyon group</taxon>
        <taxon>Chlorobium</taxon>
    </lineage>
</organism>
<dbReference type="PANTHER" id="PTHR44942">
    <property type="entry name" value="METHYLTRANSF_11 DOMAIN-CONTAINING PROTEIN"/>
    <property type="match status" value="1"/>
</dbReference>
<dbReference type="InterPro" id="IPR013216">
    <property type="entry name" value="Methyltransf_11"/>
</dbReference>
<dbReference type="GO" id="GO:0032259">
    <property type="term" value="P:methylation"/>
    <property type="evidence" value="ECO:0007669"/>
    <property type="project" value="UniProtKB-KW"/>
</dbReference>
<dbReference type="GO" id="GO:0008757">
    <property type="term" value="F:S-adenosylmethionine-dependent methyltransferase activity"/>
    <property type="evidence" value="ECO:0007669"/>
    <property type="project" value="InterPro"/>
</dbReference>
<dbReference type="InterPro" id="IPR029063">
    <property type="entry name" value="SAM-dependent_MTases_sf"/>
</dbReference>
<dbReference type="RefSeq" id="WP_012465037.1">
    <property type="nucleotide sequence ID" value="NC_010803.1"/>
</dbReference>